<feature type="chain" id="PRO_5042935577" evidence="1">
    <location>
        <begin position="24"/>
        <end position="335"/>
    </location>
</feature>
<gene>
    <name evidence="2" type="ORF">QYF61_008973</name>
</gene>
<keyword evidence="3" id="KW-1185">Reference proteome</keyword>
<name>A0AAN7PDL4_MYCAM</name>
<organism evidence="2 3">
    <name type="scientific">Mycteria americana</name>
    <name type="common">Wood stork</name>
    <dbReference type="NCBI Taxonomy" id="33587"/>
    <lineage>
        <taxon>Eukaryota</taxon>
        <taxon>Metazoa</taxon>
        <taxon>Chordata</taxon>
        <taxon>Craniata</taxon>
        <taxon>Vertebrata</taxon>
        <taxon>Euteleostomi</taxon>
        <taxon>Archelosauria</taxon>
        <taxon>Archosauria</taxon>
        <taxon>Dinosauria</taxon>
        <taxon>Saurischia</taxon>
        <taxon>Theropoda</taxon>
        <taxon>Coelurosauria</taxon>
        <taxon>Aves</taxon>
        <taxon>Neognathae</taxon>
        <taxon>Neoaves</taxon>
        <taxon>Aequornithes</taxon>
        <taxon>Ciconiiformes</taxon>
        <taxon>Ciconiidae</taxon>
        <taxon>Mycteria</taxon>
    </lineage>
</organism>
<sequence>MREVKRSYTVLLMLAGVLSSVKATEGDLPQQVSNPPAMSRDIFNEIRLLRAPSNLTLNVSRDGASTTSLGSLCQWVLKGCSKVSLEPSLLQAEQAQLSQPFLIREVLQPSDHFCGPALDPLQQVCVFPVLRTPELDAALQDTVGFLGCECTLLAHVQLFIHQYPQVLLHRAALNPFISQPVLIPGVALTQVQDPALGLVEPHEVPIGPLLQLVQVPLDGIPSLRGVNHTTQLGVICKLAEGALNPTVHVIDEGVKQYWSQYGSLRDTTCHPSPSGHGAVDHYCLDATIQPIPPPPNRPPIKSVSLQFREKDVVGDCVKGLTEIQIDDIHSSSLVH</sequence>
<evidence type="ECO:0000256" key="1">
    <source>
        <dbReference type="SAM" id="SignalP"/>
    </source>
</evidence>
<dbReference type="Proteomes" id="UP001333110">
    <property type="component" value="Unassembled WGS sequence"/>
</dbReference>
<proteinExistence type="predicted"/>
<reference evidence="2 3" key="1">
    <citation type="journal article" date="2023" name="J. Hered.">
        <title>Chromosome-level genome of the wood stork (Mycteria americana) provides insight into avian chromosome evolution.</title>
        <authorList>
            <person name="Flamio R. Jr."/>
            <person name="Ramstad K.M."/>
        </authorList>
    </citation>
    <scope>NUCLEOTIDE SEQUENCE [LARGE SCALE GENOMIC DNA]</scope>
    <source>
        <strain evidence="2">JAX WOST 10</strain>
    </source>
</reference>
<protein>
    <submittedName>
        <fullName evidence="2">Uncharacterized protein</fullName>
    </submittedName>
</protein>
<dbReference type="EMBL" id="JAUNZN010000001">
    <property type="protein sequence ID" value="KAK4830182.1"/>
    <property type="molecule type" value="Genomic_DNA"/>
</dbReference>
<feature type="signal peptide" evidence="1">
    <location>
        <begin position="1"/>
        <end position="23"/>
    </location>
</feature>
<comment type="caution">
    <text evidence="2">The sequence shown here is derived from an EMBL/GenBank/DDBJ whole genome shotgun (WGS) entry which is preliminary data.</text>
</comment>
<dbReference type="AlphaFoldDB" id="A0AAN7PDL4"/>
<accession>A0AAN7PDL4</accession>
<evidence type="ECO:0000313" key="3">
    <source>
        <dbReference type="Proteomes" id="UP001333110"/>
    </source>
</evidence>
<evidence type="ECO:0000313" key="2">
    <source>
        <dbReference type="EMBL" id="KAK4830182.1"/>
    </source>
</evidence>
<keyword evidence="1" id="KW-0732">Signal</keyword>